<keyword evidence="6" id="KW-1185">Reference proteome</keyword>
<dbReference type="Gene3D" id="4.10.240.10">
    <property type="entry name" value="Zn(2)-C6 fungal-type DNA-binding domain"/>
    <property type="match status" value="1"/>
</dbReference>
<dbReference type="Pfam" id="PF00172">
    <property type="entry name" value="Zn_clus"/>
    <property type="match status" value="1"/>
</dbReference>
<evidence type="ECO:0000313" key="5">
    <source>
        <dbReference type="EMBL" id="KAF5684523.1"/>
    </source>
</evidence>
<dbReference type="PROSITE" id="PS50048">
    <property type="entry name" value="ZN2_CY6_FUNGAL_2"/>
    <property type="match status" value="1"/>
</dbReference>
<evidence type="ECO:0000313" key="6">
    <source>
        <dbReference type="Proteomes" id="UP000572754"/>
    </source>
</evidence>
<dbReference type="InterPro" id="IPR050613">
    <property type="entry name" value="Sec_Metabolite_Reg"/>
</dbReference>
<evidence type="ECO:0000256" key="1">
    <source>
        <dbReference type="ARBA" id="ARBA00004123"/>
    </source>
</evidence>
<keyword evidence="2" id="KW-0539">Nucleus</keyword>
<evidence type="ECO:0000256" key="2">
    <source>
        <dbReference type="ARBA" id="ARBA00023242"/>
    </source>
</evidence>
<dbReference type="SUPFAM" id="SSF57701">
    <property type="entry name" value="Zn2/Cys6 DNA-binding domain"/>
    <property type="match status" value="1"/>
</dbReference>
<proteinExistence type="predicted"/>
<dbReference type="PANTHER" id="PTHR31001:SF40">
    <property type="entry name" value="ZN(II)2CYS6 TRANSCRIPTION FACTOR (EUROFUNG)"/>
    <property type="match status" value="1"/>
</dbReference>
<comment type="caution">
    <text evidence="5">The sequence shown here is derived from an EMBL/GenBank/DDBJ whole genome shotgun (WGS) entry which is preliminary data.</text>
</comment>
<reference evidence="6" key="1">
    <citation type="journal article" date="2020" name="BMC Genomics">
        <title>Correction to: Identification and distribution of gene clusters required for synthesis of sphingolipid metabolism inhibitors in diverse species of the filamentous fungus Fusarium.</title>
        <authorList>
            <person name="Kim H.S."/>
            <person name="Lohmar J.M."/>
            <person name="Busman M."/>
            <person name="Brown D.W."/>
            <person name="Naumann T.A."/>
            <person name="Divon H.H."/>
            <person name="Lysoe E."/>
            <person name="Uhlig S."/>
            <person name="Proctor R.H."/>
        </authorList>
    </citation>
    <scope>NUCLEOTIDE SEQUENCE [LARGE SCALE GENOMIC DNA]</scope>
    <source>
        <strain evidence="6">NRRL 25331</strain>
    </source>
</reference>
<gene>
    <name evidence="5" type="ORF">FCIRC_3866</name>
</gene>
<organism evidence="5 6">
    <name type="scientific">Fusarium circinatum</name>
    <name type="common">Pitch canker fungus</name>
    <name type="synonym">Gibberella circinata</name>
    <dbReference type="NCBI Taxonomy" id="48490"/>
    <lineage>
        <taxon>Eukaryota</taxon>
        <taxon>Fungi</taxon>
        <taxon>Dikarya</taxon>
        <taxon>Ascomycota</taxon>
        <taxon>Pezizomycotina</taxon>
        <taxon>Sordariomycetes</taxon>
        <taxon>Hypocreomycetidae</taxon>
        <taxon>Hypocreales</taxon>
        <taxon>Nectriaceae</taxon>
        <taxon>Fusarium</taxon>
        <taxon>Fusarium fujikuroi species complex</taxon>
    </lineage>
</organism>
<evidence type="ECO:0000259" key="4">
    <source>
        <dbReference type="PROSITE" id="PS50048"/>
    </source>
</evidence>
<comment type="subcellular location">
    <subcellularLocation>
        <location evidence="1">Nucleus</location>
    </subcellularLocation>
</comment>
<sequence length="285" mass="30826">MSSPLVTRRNGKKQACEPCRRRKVACDHGYPVCRRCRKRANGASACYYALPGKAATATRARHSQRQVPEVSALNSEAAASPAQTRSFGPDDGLWSSPAARPPQGFFGPTSFPAAYQETEASLAAQGPVIAEVDTPSSPTIPAPPSVAEIQSIVNMDQGASQLAVKVLQALPEKPSVYRSKPQVGLDEDWLASIGDRLLTSTWETFGSHLSDKANAGKLREMGSRVCINTRKTLREDQDDPSAWIASFSGANLRWEAVGVMFLYTALSELSTASNEESKEDYNILH</sequence>
<feature type="domain" description="Zn(2)-C6 fungal-type" evidence="4">
    <location>
        <begin position="15"/>
        <end position="48"/>
    </location>
</feature>
<dbReference type="InterPro" id="IPR001138">
    <property type="entry name" value="Zn2Cys6_DnaBD"/>
</dbReference>
<feature type="region of interest" description="Disordered" evidence="3">
    <location>
        <begin position="59"/>
        <end position="93"/>
    </location>
</feature>
<dbReference type="GO" id="GO:0000981">
    <property type="term" value="F:DNA-binding transcription factor activity, RNA polymerase II-specific"/>
    <property type="evidence" value="ECO:0007669"/>
    <property type="project" value="InterPro"/>
</dbReference>
<dbReference type="EMBL" id="JAAQPE010000126">
    <property type="protein sequence ID" value="KAF5684523.1"/>
    <property type="molecule type" value="Genomic_DNA"/>
</dbReference>
<name>A0A8H5UBQ2_FUSCI</name>
<protein>
    <submittedName>
        <fullName evidence="5">Transcription factor</fullName>
    </submittedName>
</protein>
<reference evidence="5 6" key="2">
    <citation type="submission" date="2020-05" db="EMBL/GenBank/DDBJ databases">
        <title>Identification and distribution of gene clusters putatively required for synthesis of sphingolipid metabolism inhibitors in phylogenetically diverse species of the filamentous fungus Fusarium.</title>
        <authorList>
            <person name="Kim H.-S."/>
            <person name="Busman M."/>
            <person name="Brown D.W."/>
            <person name="Divon H."/>
            <person name="Uhlig S."/>
            <person name="Proctor R.H."/>
        </authorList>
    </citation>
    <scope>NUCLEOTIDE SEQUENCE [LARGE SCALE GENOMIC DNA]</scope>
    <source>
        <strain evidence="5 6">NRRL 25331</strain>
    </source>
</reference>
<dbReference type="GO" id="GO:0005634">
    <property type="term" value="C:nucleus"/>
    <property type="evidence" value="ECO:0007669"/>
    <property type="project" value="UniProtKB-SubCell"/>
</dbReference>
<dbReference type="CDD" id="cd00067">
    <property type="entry name" value="GAL4"/>
    <property type="match status" value="1"/>
</dbReference>
<accession>A0A8H5UBQ2</accession>
<dbReference type="AlphaFoldDB" id="A0A8H5UBQ2"/>
<dbReference type="GO" id="GO:0008270">
    <property type="term" value="F:zinc ion binding"/>
    <property type="evidence" value="ECO:0007669"/>
    <property type="project" value="InterPro"/>
</dbReference>
<evidence type="ECO:0000256" key="3">
    <source>
        <dbReference type="SAM" id="MobiDB-lite"/>
    </source>
</evidence>
<dbReference type="PANTHER" id="PTHR31001">
    <property type="entry name" value="UNCHARACTERIZED TRANSCRIPTIONAL REGULATORY PROTEIN"/>
    <property type="match status" value="1"/>
</dbReference>
<dbReference type="Proteomes" id="UP000572754">
    <property type="component" value="Unassembled WGS sequence"/>
</dbReference>
<dbReference type="InterPro" id="IPR036864">
    <property type="entry name" value="Zn2-C6_fun-type_DNA-bd_sf"/>
</dbReference>